<dbReference type="Pfam" id="PF03703">
    <property type="entry name" value="bPH_2"/>
    <property type="match status" value="1"/>
</dbReference>
<proteinExistence type="predicted"/>
<accession>A0ABP6ATN9</accession>
<dbReference type="PANTHER" id="PTHR34473:SF3">
    <property type="entry name" value="TRANSMEMBRANE PROTEIN-RELATED"/>
    <property type="match status" value="1"/>
</dbReference>
<feature type="domain" description="YdbS-like PH" evidence="2">
    <location>
        <begin position="80"/>
        <end position="158"/>
    </location>
</feature>
<name>A0ABP6ATN9_9ACTN</name>
<dbReference type="InterPro" id="IPR005182">
    <property type="entry name" value="YdbS-like_PH"/>
</dbReference>
<keyword evidence="1" id="KW-0812">Transmembrane</keyword>
<dbReference type="PANTHER" id="PTHR34473">
    <property type="entry name" value="UPF0699 TRANSMEMBRANE PROTEIN YDBS"/>
    <property type="match status" value="1"/>
</dbReference>
<dbReference type="Proteomes" id="UP001499978">
    <property type="component" value="Unassembled WGS sequence"/>
</dbReference>
<dbReference type="EMBL" id="BAAARY010000008">
    <property type="protein sequence ID" value="GAA2523238.1"/>
    <property type="molecule type" value="Genomic_DNA"/>
</dbReference>
<gene>
    <name evidence="3" type="ORF">GCM10010201_21940</name>
</gene>
<evidence type="ECO:0000313" key="3">
    <source>
        <dbReference type="EMBL" id="GAA2523238.1"/>
    </source>
</evidence>
<reference evidence="4" key="1">
    <citation type="journal article" date="2019" name="Int. J. Syst. Evol. Microbiol.">
        <title>The Global Catalogue of Microorganisms (GCM) 10K type strain sequencing project: providing services to taxonomists for standard genome sequencing and annotation.</title>
        <authorList>
            <consortium name="The Broad Institute Genomics Platform"/>
            <consortium name="The Broad Institute Genome Sequencing Center for Infectious Disease"/>
            <person name="Wu L."/>
            <person name="Ma J."/>
        </authorList>
    </citation>
    <scope>NUCLEOTIDE SEQUENCE [LARGE SCALE GENOMIC DNA]</scope>
    <source>
        <strain evidence="4">JCM 3367</strain>
    </source>
</reference>
<feature type="transmembrane region" description="Helical" evidence="1">
    <location>
        <begin position="26"/>
        <end position="48"/>
    </location>
</feature>
<protein>
    <submittedName>
        <fullName evidence="3">PH domain-containing protein</fullName>
    </submittedName>
</protein>
<dbReference type="RefSeq" id="WP_344171895.1">
    <property type="nucleotide sequence ID" value="NZ_BAAARY010000008.1"/>
</dbReference>
<keyword evidence="4" id="KW-1185">Reference proteome</keyword>
<comment type="caution">
    <text evidence="3">The sequence shown here is derived from an EMBL/GenBank/DDBJ whole genome shotgun (WGS) entry which is preliminary data.</text>
</comment>
<evidence type="ECO:0000313" key="4">
    <source>
        <dbReference type="Proteomes" id="UP001499978"/>
    </source>
</evidence>
<organism evidence="3 4">
    <name type="scientific">Pilimelia columellifera subsp. columellifera</name>
    <dbReference type="NCBI Taxonomy" id="706583"/>
    <lineage>
        <taxon>Bacteria</taxon>
        <taxon>Bacillati</taxon>
        <taxon>Actinomycetota</taxon>
        <taxon>Actinomycetes</taxon>
        <taxon>Micromonosporales</taxon>
        <taxon>Micromonosporaceae</taxon>
        <taxon>Pilimelia</taxon>
    </lineage>
</organism>
<sequence>MSSDGATDPFEAWPEGVAWRSVSPRLAVVLLIRLWVGALVLGALVVAVVTLTGLALSVGWALTVISLLTLLRSATIVRAVRAWGYAERDRDLLVRHGLWVKQLSIVPYARMQFVDVSAGPVERAFGLATVELHTAAAASDAEVPGLVAADARRLRDRLTELGADRTAGL</sequence>
<keyword evidence="1" id="KW-0472">Membrane</keyword>
<feature type="transmembrane region" description="Helical" evidence="1">
    <location>
        <begin position="54"/>
        <end position="71"/>
    </location>
</feature>
<evidence type="ECO:0000256" key="1">
    <source>
        <dbReference type="SAM" id="Phobius"/>
    </source>
</evidence>
<evidence type="ECO:0000259" key="2">
    <source>
        <dbReference type="Pfam" id="PF03703"/>
    </source>
</evidence>
<keyword evidence="1" id="KW-1133">Transmembrane helix</keyword>